<keyword evidence="3" id="KW-0808">Transferase</keyword>
<sequence>MSCSEISKRIRPKYNMSSLKLGGVAFARNVFTDYELIEKQVQMTWHPDNRYCFVVDKNAKDDFKQRIEQLVGCFEDQMVMLPVSLYMDSAGHNQNLGHTQCMEALLRFPNWSYVMLLQNHDLITKSVYELDRVFEIMGGAADATSYWERAKRRLIGSKWDPKSLKFFRNESLVPAHVLSTPLTFVSGLVEASLPRAAVQWLIETEYASDEQFMSILQINSQLGMPGHFTNDCLDQGIIVNQVSRFSQWARTGSVNCATKTARHGICLFGIEDLRAMSELQPVAWNKGSIKVQYHKNHNNPEYKLNCTSSRKQRSYDEYLDEQRFQWL</sequence>
<evidence type="ECO:0000313" key="6">
    <source>
        <dbReference type="EMBL" id="KAF1753189.1"/>
    </source>
</evidence>
<gene>
    <name evidence="6" type="ORF">GCK72_019745</name>
</gene>
<dbReference type="CTD" id="9801660"/>
<dbReference type="AlphaFoldDB" id="A0A6A5GFK1"/>
<dbReference type="GeneID" id="9801660"/>
<evidence type="ECO:0000256" key="3">
    <source>
        <dbReference type="ARBA" id="ARBA00022679"/>
    </source>
</evidence>
<evidence type="ECO:0000256" key="4">
    <source>
        <dbReference type="ARBA" id="ARBA00023136"/>
    </source>
</evidence>
<evidence type="ECO:0008006" key="8">
    <source>
        <dbReference type="Google" id="ProtNLM"/>
    </source>
</evidence>
<dbReference type="GO" id="GO:0016020">
    <property type="term" value="C:membrane"/>
    <property type="evidence" value="ECO:0007669"/>
    <property type="project" value="UniProtKB-SubCell"/>
</dbReference>
<keyword evidence="2" id="KW-0328">Glycosyltransferase</keyword>
<dbReference type="RefSeq" id="XP_053582112.1">
    <property type="nucleotide sequence ID" value="XM_053733199.1"/>
</dbReference>
<dbReference type="PANTHER" id="PTHR46671:SF4">
    <property type="entry name" value="EGF-LIKE DOMAIN-CONTAINING PROTEIN-RELATED"/>
    <property type="match status" value="1"/>
</dbReference>
<evidence type="ECO:0000256" key="1">
    <source>
        <dbReference type="ARBA" id="ARBA00004606"/>
    </source>
</evidence>
<keyword evidence="5" id="KW-0325">Glycoprotein</keyword>
<name>A0A6A5GFK1_CAERE</name>
<dbReference type="InterPro" id="IPR003406">
    <property type="entry name" value="Glyco_trans_14"/>
</dbReference>
<dbReference type="EMBL" id="WUAV01000005">
    <property type="protein sequence ID" value="KAF1753189.1"/>
    <property type="molecule type" value="Genomic_DNA"/>
</dbReference>
<keyword evidence="4" id="KW-0472">Membrane</keyword>
<evidence type="ECO:0000256" key="2">
    <source>
        <dbReference type="ARBA" id="ARBA00022676"/>
    </source>
</evidence>
<dbReference type="GO" id="GO:0016757">
    <property type="term" value="F:glycosyltransferase activity"/>
    <property type="evidence" value="ECO:0007669"/>
    <property type="project" value="UniProtKB-KW"/>
</dbReference>
<accession>A0A6A5GFK1</accession>
<organism evidence="6 7">
    <name type="scientific">Caenorhabditis remanei</name>
    <name type="common">Caenorhabditis vulgaris</name>
    <dbReference type="NCBI Taxonomy" id="31234"/>
    <lineage>
        <taxon>Eukaryota</taxon>
        <taxon>Metazoa</taxon>
        <taxon>Ecdysozoa</taxon>
        <taxon>Nematoda</taxon>
        <taxon>Chromadorea</taxon>
        <taxon>Rhabditida</taxon>
        <taxon>Rhabditina</taxon>
        <taxon>Rhabditomorpha</taxon>
        <taxon>Rhabditoidea</taxon>
        <taxon>Rhabditidae</taxon>
        <taxon>Peloderinae</taxon>
        <taxon>Caenorhabditis</taxon>
    </lineage>
</organism>
<comment type="subcellular location">
    <subcellularLocation>
        <location evidence="1">Membrane</location>
        <topology evidence="1">Single-pass type II membrane protein</topology>
    </subcellularLocation>
</comment>
<dbReference type="KEGG" id="crq:GCK72_019745"/>
<dbReference type="Pfam" id="PF02485">
    <property type="entry name" value="Branch"/>
    <property type="match status" value="1"/>
</dbReference>
<evidence type="ECO:0000256" key="5">
    <source>
        <dbReference type="ARBA" id="ARBA00023180"/>
    </source>
</evidence>
<dbReference type="Proteomes" id="UP000483820">
    <property type="component" value="Chromosome V"/>
</dbReference>
<proteinExistence type="predicted"/>
<reference evidence="6 7" key="1">
    <citation type="submission" date="2019-12" db="EMBL/GenBank/DDBJ databases">
        <title>Chromosome-level assembly of the Caenorhabditis remanei genome.</title>
        <authorList>
            <person name="Teterina A.A."/>
            <person name="Willis J.H."/>
            <person name="Phillips P.C."/>
        </authorList>
    </citation>
    <scope>NUCLEOTIDE SEQUENCE [LARGE SCALE GENOMIC DNA]</scope>
    <source>
        <strain evidence="6 7">PX506</strain>
        <tissue evidence="6">Whole organism</tissue>
    </source>
</reference>
<comment type="caution">
    <text evidence="6">The sequence shown here is derived from an EMBL/GenBank/DDBJ whole genome shotgun (WGS) entry which is preliminary data.</text>
</comment>
<protein>
    <recommendedName>
        <fullName evidence="8">Hexosyltransferase</fullName>
    </recommendedName>
</protein>
<evidence type="ECO:0000313" key="7">
    <source>
        <dbReference type="Proteomes" id="UP000483820"/>
    </source>
</evidence>
<dbReference type="PANTHER" id="PTHR46671">
    <property type="entry name" value="PROTEIN CBG11221"/>
    <property type="match status" value="1"/>
</dbReference>